<evidence type="ECO:0000256" key="13">
    <source>
        <dbReference type="PROSITE-ProRule" id="PRU00433"/>
    </source>
</evidence>
<dbReference type="Proteomes" id="UP001157974">
    <property type="component" value="Unassembled WGS sequence"/>
</dbReference>
<sequence>MESCVGFVVGNGAYRTRRADRVICSGRLETFAAASIGVCLIGFSQAWAAPEQVISQGEDIFKAQCAACHLGGGNIIPYARGKTLKQKALAKNKMDSTENIVKLMRNGKGAMPNYAGKLGDEELEAVAKFVLEQAEAGWP</sequence>
<comment type="function">
    <text evidence="1">Functions as an electron carrier between membrane-bound cytochrome b6-f and photosystem I in oxygenic photosynthesis.</text>
</comment>
<dbReference type="PROSITE" id="PS51007">
    <property type="entry name" value="CYTC"/>
    <property type="match status" value="1"/>
</dbReference>
<dbReference type="PANTHER" id="PTHR34688">
    <property type="entry name" value="CYTOCHROME C6, CHLOROPLASTIC"/>
    <property type="match status" value="1"/>
</dbReference>
<dbReference type="EMBL" id="JAMWBK010000010">
    <property type="protein sequence ID" value="KAJ8901657.1"/>
    <property type="molecule type" value="Genomic_DNA"/>
</dbReference>
<evidence type="ECO:0000256" key="8">
    <source>
        <dbReference type="ARBA" id="ARBA00023004"/>
    </source>
</evidence>
<keyword evidence="4" id="KW-0813">Transport</keyword>
<organism evidence="15 16">
    <name type="scientific">Rhodosorus marinus</name>
    <dbReference type="NCBI Taxonomy" id="101924"/>
    <lineage>
        <taxon>Eukaryota</taxon>
        <taxon>Rhodophyta</taxon>
        <taxon>Stylonematophyceae</taxon>
        <taxon>Stylonematales</taxon>
        <taxon>Stylonemataceae</taxon>
        <taxon>Rhodosorus</taxon>
    </lineage>
</organism>
<dbReference type="SUPFAM" id="SSF46626">
    <property type="entry name" value="Cytochrome c"/>
    <property type="match status" value="1"/>
</dbReference>
<keyword evidence="16" id="KW-1185">Reference proteome</keyword>
<keyword evidence="9" id="KW-0793">Thylakoid</keyword>
<evidence type="ECO:0000256" key="12">
    <source>
        <dbReference type="ARBA" id="ARBA00033211"/>
    </source>
</evidence>
<evidence type="ECO:0000256" key="2">
    <source>
        <dbReference type="ARBA" id="ARBA00004456"/>
    </source>
</evidence>
<comment type="caution">
    <text evidence="15">The sequence shown here is derived from an EMBL/GenBank/DDBJ whole genome shotgun (WGS) entry which is preliminary data.</text>
</comment>
<dbReference type="GO" id="GO:0009055">
    <property type="term" value="F:electron transfer activity"/>
    <property type="evidence" value="ECO:0007669"/>
    <property type="project" value="InterPro"/>
</dbReference>
<evidence type="ECO:0000313" key="16">
    <source>
        <dbReference type="Proteomes" id="UP001157974"/>
    </source>
</evidence>
<evidence type="ECO:0000256" key="1">
    <source>
        <dbReference type="ARBA" id="ARBA00002347"/>
    </source>
</evidence>
<evidence type="ECO:0000256" key="11">
    <source>
        <dbReference type="ARBA" id="ARBA00031247"/>
    </source>
</evidence>
<evidence type="ECO:0000256" key="10">
    <source>
        <dbReference type="ARBA" id="ARBA00030448"/>
    </source>
</evidence>
<dbReference type="Pfam" id="PF13442">
    <property type="entry name" value="Cytochrome_CBB3"/>
    <property type="match status" value="1"/>
</dbReference>
<evidence type="ECO:0000256" key="3">
    <source>
        <dbReference type="ARBA" id="ARBA00009650"/>
    </source>
</evidence>
<dbReference type="GO" id="GO:0005506">
    <property type="term" value="F:iron ion binding"/>
    <property type="evidence" value="ECO:0007669"/>
    <property type="project" value="InterPro"/>
</dbReference>
<evidence type="ECO:0000256" key="5">
    <source>
        <dbReference type="ARBA" id="ARBA00022617"/>
    </source>
</evidence>
<keyword evidence="6 13" id="KW-0479">Metal-binding</keyword>
<dbReference type="InterPro" id="IPR008168">
    <property type="entry name" value="Cyt_C_IC"/>
</dbReference>
<dbReference type="GO" id="GO:0009543">
    <property type="term" value="C:chloroplast thylakoid lumen"/>
    <property type="evidence" value="ECO:0007669"/>
    <property type="project" value="UniProtKB-SubCell"/>
</dbReference>
<evidence type="ECO:0000256" key="4">
    <source>
        <dbReference type="ARBA" id="ARBA00022448"/>
    </source>
</evidence>
<keyword evidence="8 13" id="KW-0408">Iron</keyword>
<proteinExistence type="inferred from homology"/>
<name>A0AAV8UKE3_9RHOD</name>
<accession>A0AAV8UKE3</accession>
<dbReference type="GO" id="GO:0020037">
    <property type="term" value="F:heme binding"/>
    <property type="evidence" value="ECO:0007669"/>
    <property type="project" value="InterPro"/>
</dbReference>
<dbReference type="InterPro" id="IPR009056">
    <property type="entry name" value="Cyt_c-like_dom"/>
</dbReference>
<comment type="subcellular location">
    <subcellularLocation>
        <location evidence="2">Plastid</location>
        <location evidence="2">Chloroplast thylakoid lumen</location>
    </subcellularLocation>
</comment>
<dbReference type="PRINTS" id="PR00605">
    <property type="entry name" value="CYTCHROMECIC"/>
</dbReference>
<evidence type="ECO:0000313" key="15">
    <source>
        <dbReference type="EMBL" id="KAJ8901657.1"/>
    </source>
</evidence>
<protein>
    <recommendedName>
        <fullName evidence="12">Cytochrome c-553</fullName>
    </recommendedName>
    <alternativeName>
        <fullName evidence="11">Cytochrome c553</fullName>
    </alternativeName>
    <alternativeName>
        <fullName evidence="10">Soluble cytochrome f</fullName>
    </alternativeName>
</protein>
<evidence type="ECO:0000256" key="7">
    <source>
        <dbReference type="ARBA" id="ARBA00022982"/>
    </source>
</evidence>
<feature type="domain" description="Cytochrome c" evidence="14">
    <location>
        <begin position="52"/>
        <end position="134"/>
    </location>
</feature>
<evidence type="ECO:0000259" key="14">
    <source>
        <dbReference type="PROSITE" id="PS51007"/>
    </source>
</evidence>
<dbReference type="InterPro" id="IPR036909">
    <property type="entry name" value="Cyt_c-like_dom_sf"/>
</dbReference>
<gene>
    <name evidence="15" type="ORF">NDN08_003864</name>
</gene>
<dbReference type="PANTHER" id="PTHR34688:SF2">
    <property type="entry name" value="CYTOCHROME C6, CHLOROPLASTIC"/>
    <property type="match status" value="1"/>
</dbReference>
<comment type="similarity">
    <text evidence="3">Belongs to the cytochrome c family. PetJ subfamily.</text>
</comment>
<dbReference type="InterPro" id="IPR023655">
    <property type="entry name" value="Cyt_C6"/>
</dbReference>
<keyword evidence="5 13" id="KW-0349">Heme</keyword>
<reference evidence="15 16" key="1">
    <citation type="journal article" date="2023" name="Nat. Commun.">
        <title>Origin of minicircular mitochondrial genomes in red algae.</title>
        <authorList>
            <person name="Lee Y."/>
            <person name="Cho C.H."/>
            <person name="Lee Y.M."/>
            <person name="Park S.I."/>
            <person name="Yang J.H."/>
            <person name="West J.A."/>
            <person name="Bhattacharya D."/>
            <person name="Yoon H.S."/>
        </authorList>
    </citation>
    <scope>NUCLEOTIDE SEQUENCE [LARGE SCALE GENOMIC DNA]</scope>
    <source>
        <strain evidence="15 16">CCMP1338</strain>
        <tissue evidence="15">Whole cell</tissue>
    </source>
</reference>
<dbReference type="AlphaFoldDB" id="A0AAV8UKE3"/>
<evidence type="ECO:0000256" key="6">
    <source>
        <dbReference type="ARBA" id="ARBA00022723"/>
    </source>
</evidence>
<keyword evidence="7" id="KW-0249">Electron transport</keyword>
<dbReference type="Gene3D" id="1.10.760.10">
    <property type="entry name" value="Cytochrome c-like domain"/>
    <property type="match status" value="1"/>
</dbReference>
<evidence type="ECO:0000256" key="9">
    <source>
        <dbReference type="ARBA" id="ARBA00023078"/>
    </source>
</evidence>